<dbReference type="PANTHER" id="PTHR20930">
    <property type="entry name" value="OVARIAN CARCINOMA ANTIGEN CA125-RELATED"/>
    <property type="match status" value="1"/>
</dbReference>
<gene>
    <name evidence="7" type="ORF">GOMPHAMPRED_001305</name>
</gene>
<sequence>MATTMHDFVSVKLLLGDENPEIRRLKLPLKDLTPSTLPSKLCGFLNIPASKSVSFERWSDSAAAYVALDPSNLAVYKQLFRAAKAKAKLRIKVVVTDKNEPVSVNIENMSEEKEIPVIKAPSAMSSQTAFSIPVTSPRKVVQLPEPIKTATSPSISSPLKAWSGHLTSFTVQCNSCSDTIPDAHFHCDICENNDFDLCVKCVDKGVHCDVADHYLIKRSMVNGKLTNSTTYKVPMKMPKEEKVVTAAFRPEVREPVQEEATRTCNSCVNSYVESKFITCLDCEDYDLCQKCFREERHGHHPAHSFKSVDESTILPYEVARRLNPGRGLRHLATCDGCDQNIVGVRYKCLNCPDWDFCTACSFGTLHPGHRFVPLYDHIGLGDTHKPLHNFIRCDGPLCKNKKTYIRGDRYKCAVCPDTDFCASCEALPSNNHCRTHPLIKLRVPVRKVSVTTFGEDGNGEIMSTMGDKPPQRISKSTETVPTKSSNAATQVQTIAEIKPVLPKVEAAVESPKKAPVAIAVRPVSPEFRPQLEAHFVNDSLVDGTKVQPDTLYTQTWTLRNPGPLSWPAGCNVRYTGGENMLNISTDGPTSVKDIEAAVNSNNCVHELGEQQEVQFTVTIKTPKTLGRAVSYWRLKTPQGLPFGHKLWCDVDVVAELVQEPEVAKDEPVEEEVKEEKVTKEEPKENSNLEGSKMIFPTLDKESPESSIMPTPEKLDDDVDFVEDLEHLELSDPDSDDAFLTDEEYEMLDTDSIIEEATNGKK</sequence>
<dbReference type="Pfam" id="PF16158">
    <property type="entry name" value="N_BRCA1_IG"/>
    <property type="match status" value="1"/>
</dbReference>
<dbReference type="AlphaFoldDB" id="A0A8H3FB51"/>
<name>A0A8H3FB51_9LECA</name>
<dbReference type="Pfam" id="PF00569">
    <property type="entry name" value="ZZ"/>
    <property type="match status" value="2"/>
</dbReference>
<dbReference type="OrthoDB" id="661148at2759"/>
<keyword evidence="8" id="KW-1185">Reference proteome</keyword>
<dbReference type="InterPro" id="IPR043145">
    <property type="entry name" value="Znf_ZZ_sf"/>
</dbReference>
<evidence type="ECO:0000259" key="6">
    <source>
        <dbReference type="PROSITE" id="PS50135"/>
    </source>
</evidence>
<dbReference type="PANTHER" id="PTHR20930:SF0">
    <property type="entry name" value="PROTEIN ILRUN"/>
    <property type="match status" value="1"/>
</dbReference>
<feature type="compositionally biased region" description="Polar residues" evidence="5">
    <location>
        <begin position="473"/>
        <end position="486"/>
    </location>
</feature>
<dbReference type="GO" id="GO:0008270">
    <property type="term" value="F:zinc ion binding"/>
    <property type="evidence" value="ECO:0007669"/>
    <property type="project" value="UniProtKB-KW"/>
</dbReference>
<dbReference type="SUPFAM" id="SSF57850">
    <property type="entry name" value="RING/U-box"/>
    <property type="match status" value="4"/>
</dbReference>
<keyword evidence="1" id="KW-0479">Metal-binding</keyword>
<evidence type="ECO:0000256" key="5">
    <source>
        <dbReference type="SAM" id="MobiDB-lite"/>
    </source>
</evidence>
<dbReference type="CDD" id="cd02340">
    <property type="entry name" value="ZZ_NBR1_like"/>
    <property type="match status" value="2"/>
</dbReference>
<dbReference type="SMART" id="SM00291">
    <property type="entry name" value="ZnF_ZZ"/>
    <property type="match status" value="4"/>
</dbReference>
<dbReference type="InterPro" id="IPR013783">
    <property type="entry name" value="Ig-like_fold"/>
</dbReference>
<accession>A0A8H3FB51</accession>
<dbReference type="InterPro" id="IPR000433">
    <property type="entry name" value="Znf_ZZ"/>
</dbReference>
<organism evidence="7 8">
    <name type="scientific">Gomphillus americanus</name>
    <dbReference type="NCBI Taxonomy" id="1940652"/>
    <lineage>
        <taxon>Eukaryota</taxon>
        <taxon>Fungi</taxon>
        <taxon>Dikarya</taxon>
        <taxon>Ascomycota</taxon>
        <taxon>Pezizomycotina</taxon>
        <taxon>Lecanoromycetes</taxon>
        <taxon>OSLEUM clade</taxon>
        <taxon>Ostropomycetidae</taxon>
        <taxon>Ostropales</taxon>
        <taxon>Graphidaceae</taxon>
        <taxon>Gomphilloideae</taxon>
        <taxon>Gomphillus</taxon>
    </lineage>
</organism>
<evidence type="ECO:0000313" key="8">
    <source>
        <dbReference type="Proteomes" id="UP000664169"/>
    </source>
</evidence>
<evidence type="ECO:0000256" key="1">
    <source>
        <dbReference type="ARBA" id="ARBA00022723"/>
    </source>
</evidence>
<dbReference type="Proteomes" id="UP000664169">
    <property type="component" value="Unassembled WGS sequence"/>
</dbReference>
<evidence type="ECO:0000256" key="4">
    <source>
        <dbReference type="PROSITE-ProRule" id="PRU00228"/>
    </source>
</evidence>
<dbReference type="CDD" id="cd02249">
    <property type="entry name" value="ZZ"/>
    <property type="match status" value="1"/>
</dbReference>
<dbReference type="EMBL" id="CAJPDQ010000012">
    <property type="protein sequence ID" value="CAF9917556.1"/>
    <property type="molecule type" value="Genomic_DNA"/>
</dbReference>
<evidence type="ECO:0000313" key="7">
    <source>
        <dbReference type="EMBL" id="CAF9917556.1"/>
    </source>
</evidence>
<dbReference type="InterPro" id="IPR032350">
    <property type="entry name" value="Nbr1_FW"/>
</dbReference>
<feature type="domain" description="ZZ-type" evidence="6">
    <location>
        <begin position="259"/>
        <end position="313"/>
    </location>
</feature>
<proteinExistence type="predicted"/>
<keyword evidence="2 4" id="KW-0863">Zinc-finger</keyword>
<evidence type="ECO:0000256" key="2">
    <source>
        <dbReference type="ARBA" id="ARBA00022771"/>
    </source>
</evidence>
<feature type="domain" description="ZZ-type" evidence="6">
    <location>
        <begin position="329"/>
        <end position="379"/>
    </location>
</feature>
<feature type="region of interest" description="Disordered" evidence="5">
    <location>
        <begin position="456"/>
        <end position="486"/>
    </location>
</feature>
<feature type="compositionally biased region" description="Basic and acidic residues" evidence="5">
    <location>
        <begin position="673"/>
        <end position="686"/>
    </location>
</feature>
<keyword evidence="3" id="KW-0862">Zinc</keyword>
<comment type="caution">
    <text evidence="7">The sequence shown here is derived from an EMBL/GenBank/DDBJ whole genome shotgun (WGS) entry which is preliminary data.</text>
</comment>
<reference evidence="7" key="1">
    <citation type="submission" date="2021-03" db="EMBL/GenBank/DDBJ databases">
        <authorList>
            <person name="Tagirdzhanova G."/>
        </authorList>
    </citation>
    <scope>NUCLEOTIDE SEQUENCE</scope>
</reference>
<dbReference type="Gene3D" id="2.60.40.10">
    <property type="entry name" value="Immunoglobulins"/>
    <property type="match status" value="1"/>
</dbReference>
<evidence type="ECO:0000256" key="3">
    <source>
        <dbReference type="ARBA" id="ARBA00022833"/>
    </source>
</evidence>
<protein>
    <recommendedName>
        <fullName evidence="6">ZZ-type domain-containing protein</fullName>
    </recommendedName>
</protein>
<feature type="region of interest" description="Disordered" evidence="5">
    <location>
        <begin position="664"/>
        <end position="715"/>
    </location>
</feature>
<dbReference type="PROSITE" id="PS50135">
    <property type="entry name" value="ZF_ZZ_2"/>
    <property type="match status" value="2"/>
</dbReference>
<dbReference type="Gene3D" id="3.30.60.90">
    <property type="match status" value="4"/>
</dbReference>
<dbReference type="CDD" id="cd14947">
    <property type="entry name" value="NBR1_like"/>
    <property type="match status" value="1"/>
</dbReference>